<sequence length="65" mass="6967">MLLTMDQKLPLGSELLVTLCPENGQRPTLQAKCTIARLQQAGGDKCLLGLEILEVLSEADSTQVA</sequence>
<evidence type="ECO:0000313" key="1">
    <source>
        <dbReference type="EMBL" id="ODS24416.1"/>
    </source>
</evidence>
<accession>A0A1D2QS70</accession>
<proteinExistence type="predicted"/>
<reference evidence="1 2" key="1">
    <citation type="journal article" date="2016" name="Appl. Environ. Microbiol.">
        <title>Lack of Overt Genome Reduction in the Bryostatin-Producing Bryozoan Symbiont "Candidatus Endobugula sertula".</title>
        <authorList>
            <person name="Miller I.J."/>
            <person name="Vanee N."/>
            <person name="Fong S.S."/>
            <person name="Lim-Fong G.E."/>
            <person name="Kwan J.C."/>
        </authorList>
    </citation>
    <scope>NUCLEOTIDE SEQUENCE [LARGE SCALE GENOMIC DNA]</scope>
    <source>
        <strain evidence="1">AB1-4</strain>
    </source>
</reference>
<gene>
    <name evidence="1" type="ORF">AB835_03710</name>
</gene>
<dbReference type="AlphaFoldDB" id="A0A1D2QS70"/>
<dbReference type="EMBL" id="MDLC01000009">
    <property type="protein sequence ID" value="ODS24416.1"/>
    <property type="molecule type" value="Genomic_DNA"/>
</dbReference>
<comment type="caution">
    <text evidence="1">The sequence shown here is derived from an EMBL/GenBank/DDBJ whole genome shotgun (WGS) entry which is preliminary data.</text>
</comment>
<dbReference type="Proteomes" id="UP000242502">
    <property type="component" value="Unassembled WGS sequence"/>
</dbReference>
<name>A0A1D2QS70_9GAMM</name>
<protein>
    <recommendedName>
        <fullName evidence="3">PilZ domain-containing protein</fullName>
    </recommendedName>
</protein>
<evidence type="ECO:0008006" key="3">
    <source>
        <dbReference type="Google" id="ProtNLM"/>
    </source>
</evidence>
<organism evidence="1 2">
    <name type="scientific">Candidatus Endobugula sertula</name>
    <name type="common">Bugula neritina bacterial symbiont</name>
    <dbReference type="NCBI Taxonomy" id="62101"/>
    <lineage>
        <taxon>Bacteria</taxon>
        <taxon>Pseudomonadati</taxon>
        <taxon>Pseudomonadota</taxon>
        <taxon>Gammaproteobacteria</taxon>
        <taxon>Cellvibrionales</taxon>
        <taxon>Cellvibrionaceae</taxon>
        <taxon>Candidatus Endobugula</taxon>
    </lineage>
</organism>
<evidence type="ECO:0000313" key="2">
    <source>
        <dbReference type="Proteomes" id="UP000242502"/>
    </source>
</evidence>